<dbReference type="InterPro" id="IPR036047">
    <property type="entry name" value="F-box-like_dom_sf"/>
</dbReference>
<accession>A0A6A4GLR2</accession>
<name>A0A6A4GLR2_9AGAR</name>
<dbReference type="SUPFAM" id="SSF82171">
    <property type="entry name" value="DPP6 N-terminal domain-like"/>
    <property type="match status" value="1"/>
</dbReference>
<organism evidence="1 2">
    <name type="scientific">Gymnopus androsaceus JB14</name>
    <dbReference type="NCBI Taxonomy" id="1447944"/>
    <lineage>
        <taxon>Eukaryota</taxon>
        <taxon>Fungi</taxon>
        <taxon>Dikarya</taxon>
        <taxon>Basidiomycota</taxon>
        <taxon>Agaricomycotina</taxon>
        <taxon>Agaricomycetes</taxon>
        <taxon>Agaricomycetidae</taxon>
        <taxon>Agaricales</taxon>
        <taxon>Marasmiineae</taxon>
        <taxon>Omphalotaceae</taxon>
        <taxon>Gymnopus</taxon>
    </lineage>
</organism>
<evidence type="ECO:0000313" key="2">
    <source>
        <dbReference type="Proteomes" id="UP000799118"/>
    </source>
</evidence>
<dbReference type="SUPFAM" id="SSF81383">
    <property type="entry name" value="F-box domain"/>
    <property type="match status" value="1"/>
</dbReference>
<evidence type="ECO:0008006" key="3">
    <source>
        <dbReference type="Google" id="ProtNLM"/>
    </source>
</evidence>
<dbReference type="Proteomes" id="UP000799118">
    <property type="component" value="Unassembled WGS sequence"/>
</dbReference>
<dbReference type="EMBL" id="ML769897">
    <property type="protein sequence ID" value="KAE9386253.1"/>
    <property type="molecule type" value="Genomic_DNA"/>
</dbReference>
<keyword evidence="2" id="KW-1185">Reference proteome</keyword>
<reference evidence="1" key="1">
    <citation type="journal article" date="2019" name="Environ. Microbiol.">
        <title>Fungal ecological strategies reflected in gene transcription - a case study of two litter decomposers.</title>
        <authorList>
            <person name="Barbi F."/>
            <person name="Kohler A."/>
            <person name="Barry K."/>
            <person name="Baskaran P."/>
            <person name="Daum C."/>
            <person name="Fauchery L."/>
            <person name="Ihrmark K."/>
            <person name="Kuo A."/>
            <person name="LaButti K."/>
            <person name="Lipzen A."/>
            <person name="Morin E."/>
            <person name="Grigoriev I.V."/>
            <person name="Henrissat B."/>
            <person name="Lindahl B."/>
            <person name="Martin F."/>
        </authorList>
    </citation>
    <scope>NUCLEOTIDE SEQUENCE</scope>
    <source>
        <strain evidence="1">JB14</strain>
    </source>
</reference>
<proteinExistence type="predicted"/>
<protein>
    <recommendedName>
        <fullName evidence="3">F-box domain-containing protein</fullName>
    </recommendedName>
</protein>
<dbReference type="AlphaFoldDB" id="A0A6A4GLR2"/>
<sequence length="464" mass="51716">MLLSSVPVDIILEIIWALSDLQDVLAFTLTCRSLQQLTHERSFWINCLKSTRMADIPLPLPPCDDLSAHSLSSLKNIALHTIRREKNFKSSNPRIMGSVRKTRCSPGSHDIISHIPGTEMHVTASYEDGMVTCWDISSEKSLASVYVGHYIVNVWRTLDPPGPNTGKISIALMVSDAPVDTYSDLVVLSVTYGPQLSNVSLQVIFRHRFESSPQSFSLALSLDSELVAIARTSPDLQIYVFNYSLGQLEPSILLCNLDFDVDKDICQVVFYNRNLYLVIERGRQSHLYRCAPASLPYNTALPSCSPAFEDDKYQMYEWSDITTLARPNLLVSMSDLELEGREPSLEFRVYDLDKVIPGRTVTDGQNAIMYGEIMYGTTIGTDDTFGFLLLHSSDLYLLFALNLYGEDILYLLTFSADGTIGDAVAMELPPSVKLGEAVSFTLDSLLGMVFVVTTQREIITIPFA</sequence>
<gene>
    <name evidence="1" type="ORF">BT96DRAFT_981805</name>
</gene>
<dbReference type="OrthoDB" id="2937711at2759"/>
<evidence type="ECO:0000313" key="1">
    <source>
        <dbReference type="EMBL" id="KAE9386253.1"/>
    </source>
</evidence>